<organism evidence="1 2">
    <name type="scientific">Sporolactobacillus putidus</name>
    <dbReference type="NCBI Taxonomy" id="492735"/>
    <lineage>
        <taxon>Bacteria</taxon>
        <taxon>Bacillati</taxon>
        <taxon>Bacillota</taxon>
        <taxon>Bacilli</taxon>
        <taxon>Bacillales</taxon>
        <taxon>Sporolactobacillaceae</taxon>
        <taxon>Sporolactobacillus</taxon>
    </lineage>
</organism>
<dbReference type="EMBL" id="BMOK01000003">
    <property type="protein sequence ID" value="GGL46964.1"/>
    <property type="molecule type" value="Genomic_DNA"/>
</dbReference>
<comment type="caution">
    <text evidence="1">The sequence shown here is derived from an EMBL/GenBank/DDBJ whole genome shotgun (WGS) entry which is preliminary data.</text>
</comment>
<reference evidence="1" key="1">
    <citation type="journal article" date="2014" name="Int. J. Syst. Evol. Microbiol.">
        <title>Complete genome sequence of Corynebacterium casei LMG S-19264T (=DSM 44701T), isolated from a smear-ripened cheese.</title>
        <authorList>
            <consortium name="US DOE Joint Genome Institute (JGI-PGF)"/>
            <person name="Walter F."/>
            <person name="Albersmeier A."/>
            <person name="Kalinowski J."/>
            <person name="Ruckert C."/>
        </authorList>
    </citation>
    <scope>NUCLEOTIDE SEQUENCE</scope>
    <source>
        <strain evidence="1">JCM 15325</strain>
    </source>
</reference>
<name>A0A917VYY6_9BACL</name>
<reference evidence="1" key="2">
    <citation type="submission" date="2020-09" db="EMBL/GenBank/DDBJ databases">
        <authorList>
            <person name="Sun Q."/>
            <person name="Ohkuma M."/>
        </authorList>
    </citation>
    <scope>NUCLEOTIDE SEQUENCE</scope>
    <source>
        <strain evidence="1">JCM 15325</strain>
    </source>
</reference>
<sequence>MKFSSSIEGKFGCNPWETPKKCREHIIKEKGLRRRENWLDGKEDVGDAIGTFEWRQDKNFPDF</sequence>
<evidence type="ECO:0000313" key="2">
    <source>
        <dbReference type="Proteomes" id="UP000654670"/>
    </source>
</evidence>
<protein>
    <submittedName>
        <fullName evidence="1">Uncharacterized protein</fullName>
    </submittedName>
</protein>
<dbReference type="Proteomes" id="UP000654670">
    <property type="component" value="Unassembled WGS sequence"/>
</dbReference>
<accession>A0A917VYY6</accession>
<keyword evidence="2" id="KW-1185">Reference proteome</keyword>
<evidence type="ECO:0000313" key="1">
    <source>
        <dbReference type="EMBL" id="GGL46964.1"/>
    </source>
</evidence>
<proteinExistence type="predicted"/>
<gene>
    <name evidence="1" type="ORF">GCM10007968_08830</name>
</gene>
<dbReference type="AlphaFoldDB" id="A0A917VYY6"/>